<dbReference type="STRING" id="1392247.A0A3N4K818"/>
<dbReference type="Proteomes" id="UP000277580">
    <property type="component" value="Unassembled WGS sequence"/>
</dbReference>
<sequence length="54" mass="6111">HEAIVMEDGAPPHKSKLASAARNKYNIQKMPWPAQSPDLNPIENLCRIMKSRIN</sequence>
<proteinExistence type="predicted"/>
<gene>
    <name evidence="2" type="ORF">P167DRAFT_474768</name>
</gene>
<organism evidence="2 3">
    <name type="scientific">Morchella conica CCBAS932</name>
    <dbReference type="NCBI Taxonomy" id="1392247"/>
    <lineage>
        <taxon>Eukaryota</taxon>
        <taxon>Fungi</taxon>
        <taxon>Dikarya</taxon>
        <taxon>Ascomycota</taxon>
        <taxon>Pezizomycotina</taxon>
        <taxon>Pezizomycetes</taxon>
        <taxon>Pezizales</taxon>
        <taxon>Morchellaceae</taxon>
        <taxon>Morchella</taxon>
    </lineage>
</organism>
<accession>A0A3N4K818</accession>
<name>A0A3N4K818_9PEZI</name>
<feature type="domain" description="Tc1-like transposase DDE" evidence="1">
    <location>
        <begin position="3"/>
        <end position="53"/>
    </location>
</feature>
<reference evidence="2 3" key="1">
    <citation type="journal article" date="2018" name="Nat. Ecol. Evol.">
        <title>Pezizomycetes genomes reveal the molecular basis of ectomycorrhizal truffle lifestyle.</title>
        <authorList>
            <person name="Murat C."/>
            <person name="Payen T."/>
            <person name="Noel B."/>
            <person name="Kuo A."/>
            <person name="Morin E."/>
            <person name="Chen J."/>
            <person name="Kohler A."/>
            <person name="Krizsan K."/>
            <person name="Balestrini R."/>
            <person name="Da Silva C."/>
            <person name="Montanini B."/>
            <person name="Hainaut M."/>
            <person name="Levati E."/>
            <person name="Barry K.W."/>
            <person name="Belfiori B."/>
            <person name="Cichocki N."/>
            <person name="Clum A."/>
            <person name="Dockter R.B."/>
            <person name="Fauchery L."/>
            <person name="Guy J."/>
            <person name="Iotti M."/>
            <person name="Le Tacon F."/>
            <person name="Lindquist E.A."/>
            <person name="Lipzen A."/>
            <person name="Malagnac F."/>
            <person name="Mello A."/>
            <person name="Molinier V."/>
            <person name="Miyauchi S."/>
            <person name="Poulain J."/>
            <person name="Riccioni C."/>
            <person name="Rubini A."/>
            <person name="Sitrit Y."/>
            <person name="Splivallo R."/>
            <person name="Traeger S."/>
            <person name="Wang M."/>
            <person name="Zifcakova L."/>
            <person name="Wipf D."/>
            <person name="Zambonelli A."/>
            <person name="Paolocci F."/>
            <person name="Nowrousian M."/>
            <person name="Ottonello S."/>
            <person name="Baldrian P."/>
            <person name="Spatafora J.W."/>
            <person name="Henrissat B."/>
            <person name="Nagy L.G."/>
            <person name="Aury J.M."/>
            <person name="Wincker P."/>
            <person name="Grigoriev I.V."/>
            <person name="Bonfante P."/>
            <person name="Martin F.M."/>
        </authorList>
    </citation>
    <scope>NUCLEOTIDE SEQUENCE [LARGE SCALE GENOMIC DNA]</scope>
    <source>
        <strain evidence="2 3">CCBAS932</strain>
    </source>
</reference>
<dbReference type="InterPro" id="IPR038717">
    <property type="entry name" value="Tc1-like_DDE_dom"/>
</dbReference>
<evidence type="ECO:0000313" key="3">
    <source>
        <dbReference type="Proteomes" id="UP000277580"/>
    </source>
</evidence>
<protein>
    <submittedName>
        <fullName evidence="2">Transposable element Tcb2 transposase</fullName>
    </submittedName>
</protein>
<dbReference type="InterPro" id="IPR036397">
    <property type="entry name" value="RNaseH_sf"/>
</dbReference>
<dbReference type="EMBL" id="ML119284">
    <property type="protein sequence ID" value="RPB06553.1"/>
    <property type="molecule type" value="Genomic_DNA"/>
</dbReference>
<dbReference type="Gene3D" id="3.30.420.10">
    <property type="entry name" value="Ribonuclease H-like superfamily/Ribonuclease H"/>
    <property type="match status" value="1"/>
</dbReference>
<dbReference type="OrthoDB" id="4737581at2759"/>
<dbReference type="AlphaFoldDB" id="A0A3N4K818"/>
<keyword evidence="3" id="KW-1185">Reference proteome</keyword>
<evidence type="ECO:0000259" key="1">
    <source>
        <dbReference type="Pfam" id="PF13358"/>
    </source>
</evidence>
<dbReference type="Pfam" id="PF13358">
    <property type="entry name" value="DDE_3"/>
    <property type="match status" value="1"/>
</dbReference>
<dbReference type="InParanoid" id="A0A3N4K818"/>
<dbReference type="GO" id="GO:0003676">
    <property type="term" value="F:nucleic acid binding"/>
    <property type="evidence" value="ECO:0007669"/>
    <property type="project" value="InterPro"/>
</dbReference>
<feature type="non-terminal residue" evidence="2">
    <location>
        <position position="54"/>
    </location>
</feature>
<feature type="non-terminal residue" evidence="2">
    <location>
        <position position="1"/>
    </location>
</feature>
<evidence type="ECO:0000313" key="2">
    <source>
        <dbReference type="EMBL" id="RPB06553.1"/>
    </source>
</evidence>